<protein>
    <recommendedName>
        <fullName evidence="9">Major facilitator superfamily (MFS) profile domain-containing protein</fullName>
    </recommendedName>
</protein>
<dbReference type="Gene3D" id="1.20.1250.20">
    <property type="entry name" value="MFS general substrate transporter like domains"/>
    <property type="match status" value="1"/>
</dbReference>
<organism evidence="10 11">
    <name type="scientific">Arachis hypogaea</name>
    <name type="common">Peanut</name>
    <dbReference type="NCBI Taxonomy" id="3818"/>
    <lineage>
        <taxon>Eukaryota</taxon>
        <taxon>Viridiplantae</taxon>
        <taxon>Streptophyta</taxon>
        <taxon>Embryophyta</taxon>
        <taxon>Tracheophyta</taxon>
        <taxon>Spermatophyta</taxon>
        <taxon>Magnoliopsida</taxon>
        <taxon>eudicotyledons</taxon>
        <taxon>Gunneridae</taxon>
        <taxon>Pentapetalae</taxon>
        <taxon>rosids</taxon>
        <taxon>fabids</taxon>
        <taxon>Fabales</taxon>
        <taxon>Fabaceae</taxon>
        <taxon>Papilionoideae</taxon>
        <taxon>50 kb inversion clade</taxon>
        <taxon>dalbergioids sensu lato</taxon>
        <taxon>Dalbergieae</taxon>
        <taxon>Pterocarpus clade</taxon>
        <taxon>Arachis</taxon>
    </lineage>
</organism>
<dbReference type="Pfam" id="PF00083">
    <property type="entry name" value="Sugar_tr"/>
    <property type="match status" value="2"/>
</dbReference>
<dbReference type="PROSITE" id="PS00216">
    <property type="entry name" value="SUGAR_TRANSPORT_1"/>
    <property type="match status" value="1"/>
</dbReference>
<feature type="transmembrane region" description="Helical" evidence="8">
    <location>
        <begin position="79"/>
        <end position="96"/>
    </location>
</feature>
<dbReference type="PRINTS" id="PR00171">
    <property type="entry name" value="SUGRTRNSPORT"/>
</dbReference>
<keyword evidence="6 8" id="KW-1133">Transmembrane helix</keyword>
<feature type="domain" description="Major facilitator superfamily (MFS) profile" evidence="9">
    <location>
        <begin position="43"/>
        <end position="488"/>
    </location>
</feature>
<dbReference type="AlphaFoldDB" id="A0A444YK22"/>
<evidence type="ECO:0000313" key="11">
    <source>
        <dbReference type="Proteomes" id="UP000289738"/>
    </source>
</evidence>
<evidence type="ECO:0000256" key="8">
    <source>
        <dbReference type="SAM" id="Phobius"/>
    </source>
</evidence>
<dbReference type="InterPro" id="IPR005828">
    <property type="entry name" value="MFS_sugar_transport-like"/>
</dbReference>
<proteinExistence type="inferred from homology"/>
<feature type="transmembrane region" description="Helical" evidence="8">
    <location>
        <begin position="466"/>
        <end position="484"/>
    </location>
</feature>
<dbReference type="EMBL" id="SDMP01000016">
    <property type="protein sequence ID" value="RYR02295.1"/>
    <property type="molecule type" value="Genomic_DNA"/>
</dbReference>
<feature type="transmembrane region" description="Helical" evidence="8">
    <location>
        <begin position="167"/>
        <end position="185"/>
    </location>
</feature>
<feature type="transmembrane region" description="Helical" evidence="8">
    <location>
        <begin position="108"/>
        <end position="126"/>
    </location>
</feature>
<evidence type="ECO:0000256" key="5">
    <source>
        <dbReference type="ARBA" id="ARBA00022692"/>
    </source>
</evidence>
<dbReference type="GO" id="GO:0016020">
    <property type="term" value="C:membrane"/>
    <property type="evidence" value="ECO:0007669"/>
    <property type="project" value="UniProtKB-SubCell"/>
</dbReference>
<evidence type="ECO:0000256" key="2">
    <source>
        <dbReference type="ARBA" id="ARBA00010992"/>
    </source>
</evidence>
<comment type="similarity">
    <text evidence="2">Belongs to the major facilitator superfamily. Sugar transporter (TC 2.A.1.1) family.</text>
</comment>
<dbReference type="SUPFAM" id="SSF103473">
    <property type="entry name" value="MFS general substrate transporter"/>
    <property type="match status" value="1"/>
</dbReference>
<dbReference type="InterPro" id="IPR036259">
    <property type="entry name" value="MFS_trans_sf"/>
</dbReference>
<dbReference type="GO" id="GO:0051119">
    <property type="term" value="F:sugar transmembrane transporter activity"/>
    <property type="evidence" value="ECO:0007669"/>
    <property type="project" value="InterPro"/>
</dbReference>
<dbReference type="InterPro" id="IPR050549">
    <property type="entry name" value="MFS_Trehalose_Transporter"/>
</dbReference>
<dbReference type="InterPro" id="IPR005829">
    <property type="entry name" value="Sugar_transporter_CS"/>
</dbReference>
<dbReference type="Proteomes" id="UP000289738">
    <property type="component" value="Chromosome B06"/>
</dbReference>
<accession>A0A444YK22</accession>
<keyword evidence="7 8" id="KW-0472">Membrane</keyword>
<feature type="transmembrane region" description="Helical" evidence="8">
    <location>
        <begin position="38"/>
        <end position="59"/>
    </location>
</feature>
<comment type="caution">
    <text evidence="10">The sequence shown here is derived from an EMBL/GenBank/DDBJ whole genome shotgun (WGS) entry which is preliminary data.</text>
</comment>
<dbReference type="PANTHER" id="PTHR48021:SF25">
    <property type="entry name" value="SUGAR TRANSPORTER ERD6-LIKE 5"/>
    <property type="match status" value="1"/>
</dbReference>
<comment type="subcellular location">
    <subcellularLocation>
        <location evidence="1">Membrane</location>
        <topology evidence="1">Multi-pass membrane protein</topology>
    </subcellularLocation>
</comment>
<keyword evidence="5 8" id="KW-0812">Transmembrane</keyword>
<dbReference type="InterPro" id="IPR044775">
    <property type="entry name" value="MFS_ERD6/Tret1-like"/>
</dbReference>
<evidence type="ECO:0000256" key="4">
    <source>
        <dbReference type="ARBA" id="ARBA00022597"/>
    </source>
</evidence>
<dbReference type="PANTHER" id="PTHR48021">
    <property type="match status" value="1"/>
</dbReference>
<feature type="transmembrane region" description="Helical" evidence="8">
    <location>
        <begin position="132"/>
        <end position="155"/>
    </location>
</feature>
<dbReference type="PROSITE" id="PS50850">
    <property type="entry name" value="MFS"/>
    <property type="match status" value="1"/>
</dbReference>
<keyword evidence="11" id="KW-1185">Reference proteome</keyword>
<reference evidence="10 11" key="1">
    <citation type="submission" date="2019-01" db="EMBL/GenBank/DDBJ databases">
        <title>Sequencing of cultivated peanut Arachis hypogaea provides insights into genome evolution and oil improvement.</title>
        <authorList>
            <person name="Chen X."/>
        </authorList>
    </citation>
    <scope>NUCLEOTIDE SEQUENCE [LARGE SCALE GENOMIC DNA]</scope>
    <source>
        <strain evidence="11">cv. Fuhuasheng</strain>
        <tissue evidence="10">Leaves</tissue>
    </source>
</reference>
<evidence type="ECO:0000256" key="6">
    <source>
        <dbReference type="ARBA" id="ARBA00022989"/>
    </source>
</evidence>
<feature type="transmembrane region" description="Helical" evidence="8">
    <location>
        <begin position="364"/>
        <end position="386"/>
    </location>
</feature>
<evidence type="ECO:0000313" key="10">
    <source>
        <dbReference type="EMBL" id="RYR02295.1"/>
    </source>
</evidence>
<sequence>MEPSQSWTPLLSNTESQVHGVITCDKQMMQSETCSMPATLILTTLVAVFGSYVFGSAVGYSSPAQSGIMDELTLEVADYSFFGSILTIGAIIGAFVSGRIADCVGRRVAMGFAEVFCILGWLAIAFSNVAWWLYIGRLLVGCGMGLLSYVVPVYVAEVAPKNLRGGFTTVHQLMICCGVSLTYLIGAFLNWRILALIGIIPCSAQVLSLPFIPESPRWLAKVGHLAGSENSLQRLRGENANVSQEATEIRDYTEALQQHSEASIIGLFQLQYLKSLTVSFHFSKFYIHFCWYVAVGEDEYENIKSYSNTILKKAKTLIYDRVFSKYWNNSNGFCSVHTIWIFLCLQIPMTILGVLLMDKSGRRPLLLVFASGTCFGCLLVALSFLLLDLHKWKDLSPILALAGVLVYTGSFSLGMGGIPWVIMSEIFPINVKGSAGSLVTLVSWLCSWIVSYAFNFLMSWTSTGTFFIFCGICGFTVVFVAKLVPETKGRTLEEIQASLNPFSTKT</sequence>
<evidence type="ECO:0000259" key="9">
    <source>
        <dbReference type="PROSITE" id="PS50850"/>
    </source>
</evidence>
<feature type="transmembrane region" description="Helical" evidence="8">
    <location>
        <begin position="435"/>
        <end position="454"/>
    </location>
</feature>
<evidence type="ECO:0000256" key="7">
    <source>
        <dbReference type="ARBA" id="ARBA00023136"/>
    </source>
</evidence>
<dbReference type="InterPro" id="IPR003663">
    <property type="entry name" value="Sugar/inositol_transpt"/>
</dbReference>
<name>A0A444YK22_ARAHY</name>
<dbReference type="InterPro" id="IPR020846">
    <property type="entry name" value="MFS_dom"/>
</dbReference>
<gene>
    <name evidence="10" type="ORF">Ahy_B06g081113</name>
</gene>
<keyword evidence="4" id="KW-0762">Sugar transport</keyword>
<feature type="transmembrane region" description="Helical" evidence="8">
    <location>
        <begin position="398"/>
        <end position="423"/>
    </location>
</feature>
<dbReference type="CDD" id="cd17358">
    <property type="entry name" value="MFS_GLUT6_8_Class3_like"/>
    <property type="match status" value="1"/>
</dbReference>
<keyword evidence="3" id="KW-0813">Transport</keyword>
<feature type="transmembrane region" description="Helical" evidence="8">
    <location>
        <begin position="339"/>
        <end position="357"/>
    </location>
</feature>
<dbReference type="FunFam" id="1.20.1250.20:FF:000043">
    <property type="entry name" value="sugar transporter ERD6-like 6"/>
    <property type="match status" value="1"/>
</dbReference>
<evidence type="ECO:0000256" key="1">
    <source>
        <dbReference type="ARBA" id="ARBA00004141"/>
    </source>
</evidence>
<evidence type="ECO:0000256" key="3">
    <source>
        <dbReference type="ARBA" id="ARBA00022448"/>
    </source>
</evidence>
<dbReference type="STRING" id="3818.A0A444YK22"/>